<dbReference type="PANTHER" id="PTHR30627:SF1">
    <property type="entry name" value="PEPTIDOGLYCAN D,D-TRANSPEPTIDASE FTSI"/>
    <property type="match status" value="1"/>
</dbReference>
<dbReference type="Pfam" id="PF03793">
    <property type="entry name" value="PASTA"/>
    <property type="match status" value="1"/>
</dbReference>
<evidence type="ECO:0000313" key="6">
    <source>
        <dbReference type="Proteomes" id="UP000183868"/>
    </source>
</evidence>
<dbReference type="KEGG" id="caby:Cabys_1163"/>
<keyword evidence="2" id="KW-0645">Protease</keyword>
<comment type="subcellular location">
    <subcellularLocation>
        <location evidence="1">Membrane</location>
    </subcellularLocation>
</comment>
<reference evidence="5 6" key="1">
    <citation type="submission" date="2016-11" db="EMBL/GenBank/DDBJ databases">
        <title>Genomic analysis of Caldithrix abyssi and proposal of a novel bacterial phylum Caldithrichaeota.</title>
        <authorList>
            <person name="Kublanov I."/>
            <person name="Sigalova O."/>
            <person name="Gavrilov S."/>
            <person name="Lebedinsky A."/>
            <person name="Ivanova N."/>
            <person name="Daum C."/>
            <person name="Reddy T."/>
            <person name="Klenk H.P."/>
            <person name="Goker M."/>
            <person name="Reva O."/>
            <person name="Miroshnichenko M."/>
            <person name="Kyprides N."/>
            <person name="Woyke T."/>
            <person name="Gelfand M."/>
        </authorList>
    </citation>
    <scope>NUCLEOTIDE SEQUENCE [LARGE SCALE GENOMIC DNA]</scope>
    <source>
        <strain evidence="5 6">LF13</strain>
    </source>
</reference>
<proteinExistence type="predicted"/>
<dbReference type="PROSITE" id="PS51178">
    <property type="entry name" value="PASTA"/>
    <property type="match status" value="1"/>
</dbReference>
<evidence type="ECO:0000313" key="5">
    <source>
        <dbReference type="EMBL" id="APF17912.1"/>
    </source>
</evidence>
<dbReference type="InterPro" id="IPR005543">
    <property type="entry name" value="PASTA_dom"/>
</dbReference>
<evidence type="ECO:0000256" key="1">
    <source>
        <dbReference type="ARBA" id="ARBA00004370"/>
    </source>
</evidence>
<keyword evidence="3" id="KW-0472">Membrane</keyword>
<dbReference type="Proteomes" id="UP000183868">
    <property type="component" value="Chromosome"/>
</dbReference>
<evidence type="ECO:0000259" key="4">
    <source>
        <dbReference type="PROSITE" id="PS51178"/>
    </source>
</evidence>
<dbReference type="GO" id="GO:0004180">
    <property type="term" value="F:carboxypeptidase activity"/>
    <property type="evidence" value="ECO:0007669"/>
    <property type="project" value="UniProtKB-KW"/>
</dbReference>
<dbReference type="AlphaFoldDB" id="A0A1J1C7M8"/>
<dbReference type="Gene3D" id="3.30.450.330">
    <property type="match status" value="1"/>
</dbReference>
<evidence type="ECO:0000256" key="2">
    <source>
        <dbReference type="ARBA" id="ARBA00022645"/>
    </source>
</evidence>
<name>A0A1J1C7M8_CALAY</name>
<dbReference type="SUPFAM" id="SSF54184">
    <property type="entry name" value="Penicillin-binding protein 2x (pbp-2x), c-terminal domain"/>
    <property type="match status" value="2"/>
</dbReference>
<dbReference type="CDD" id="cd06575">
    <property type="entry name" value="PASTA_Pbp2x-like_2"/>
    <property type="match status" value="1"/>
</dbReference>
<dbReference type="GO" id="GO:0071555">
    <property type="term" value="P:cell wall organization"/>
    <property type="evidence" value="ECO:0007669"/>
    <property type="project" value="TreeGrafter"/>
</dbReference>
<dbReference type="InterPro" id="IPR005311">
    <property type="entry name" value="PBP_dimer"/>
</dbReference>
<dbReference type="InterPro" id="IPR012338">
    <property type="entry name" value="Beta-lactam/transpept-like"/>
</dbReference>
<accession>A0A1J1C7M8</accession>
<dbReference type="InterPro" id="IPR001460">
    <property type="entry name" value="PCN-bd_Tpept"/>
</dbReference>
<organism evidence="5 6">
    <name type="scientific">Caldithrix abyssi DSM 13497</name>
    <dbReference type="NCBI Taxonomy" id="880073"/>
    <lineage>
        <taxon>Bacteria</taxon>
        <taxon>Pseudomonadati</taxon>
        <taxon>Calditrichota</taxon>
        <taxon>Calditrichia</taxon>
        <taxon>Calditrichales</taxon>
        <taxon>Calditrichaceae</taxon>
        <taxon>Caldithrix</taxon>
    </lineage>
</organism>
<dbReference type="Pfam" id="PF00905">
    <property type="entry name" value="Transpeptidase"/>
    <property type="match status" value="1"/>
</dbReference>
<dbReference type="GO" id="GO:0008658">
    <property type="term" value="F:penicillin binding"/>
    <property type="evidence" value="ECO:0007669"/>
    <property type="project" value="InterPro"/>
</dbReference>
<feature type="domain" description="PASTA" evidence="4">
    <location>
        <begin position="601"/>
        <end position="663"/>
    </location>
</feature>
<sequence length="663" mass="74757">MANFFRLQVHLHDNFESMAKNQYYRKIKLHAQRGIIYDRAGNRLVTNTIHYDLAADPKLVKNKKRIAELCSRLFHEKESEFRKKLNQKGRFVFLARKRTEEEIAPILKLKDPGVIKIPVFRRSYLYGEYAAQLIGFTDPDDRGIGGLELQYDRMLRGEDGQAILQYSPGGRLFYNPEFQIKSPRDGNNIYLTIDKNIQTVVEQELRKGVEKARARAGMCVVMDPQTGRVLAMANYPSFDPNRQEKYPPYNKRNRAVSDLFEPGSTIKSFVAAILLQTKLKKPQDLVYCENGRFSYYRSVFTDSKPHGWMTFKKVVSHSSNIGMIKLTEDLPPNTMFRFLKSFGFGSETGIDLMSEAKGILEQPRTWSAITRASLSIGYGISVTTLQLAAAYSALVNGGKLYRPYAIWKITSPEGKILEEHQPKMIRRVISETVSKKVKKFLEAVVEEGTGTQARIRGVKLGGKTGTARKINPNGGYYHNKYIASFAGFAPLEQPKYVCVVVVDEPKTFFYGGQVAAPIFQNILSRILNLDTSIPHEVKNDDDFLLVQKNASLPDLAGLDAQSAIRLLESKDLDYRLQGEGAYVLRSSVKDDEWTLELGDHFTTGATIPRLSGLTLREALSLLDLSKINLKIKGDPTGIIYKQNIKPGTVVKKQANLVLTCISP</sequence>
<gene>
    <name evidence="5" type="primary">ftsI</name>
    <name evidence="5" type="ORF">Cabys_1163</name>
</gene>
<dbReference type="SUPFAM" id="SSF56601">
    <property type="entry name" value="beta-lactamase/transpeptidase-like"/>
    <property type="match status" value="1"/>
</dbReference>
<dbReference type="InterPro" id="IPR050515">
    <property type="entry name" value="Beta-lactam/transpept"/>
</dbReference>
<dbReference type="Gene3D" id="3.90.1310.10">
    <property type="entry name" value="Penicillin-binding protein 2a (Domain 2)"/>
    <property type="match status" value="1"/>
</dbReference>
<dbReference type="SUPFAM" id="SSF56519">
    <property type="entry name" value="Penicillin binding protein dimerisation domain"/>
    <property type="match status" value="1"/>
</dbReference>
<dbReference type="SMART" id="SM00740">
    <property type="entry name" value="PASTA"/>
    <property type="match status" value="2"/>
</dbReference>
<dbReference type="EMBL" id="CP018099">
    <property type="protein sequence ID" value="APF17912.1"/>
    <property type="molecule type" value="Genomic_DNA"/>
</dbReference>
<dbReference type="Gene3D" id="3.40.710.10">
    <property type="entry name" value="DD-peptidase/beta-lactamase superfamily"/>
    <property type="match status" value="1"/>
</dbReference>
<keyword evidence="2" id="KW-0121">Carboxypeptidase</keyword>
<evidence type="ECO:0000256" key="3">
    <source>
        <dbReference type="ARBA" id="ARBA00023136"/>
    </source>
</evidence>
<protein>
    <submittedName>
        <fullName evidence="5">Peptidoglycan synthetase FtsI</fullName>
    </submittedName>
</protein>
<dbReference type="GO" id="GO:0005886">
    <property type="term" value="C:plasma membrane"/>
    <property type="evidence" value="ECO:0007669"/>
    <property type="project" value="TreeGrafter"/>
</dbReference>
<keyword evidence="2" id="KW-0378">Hydrolase</keyword>
<dbReference type="Pfam" id="PF03717">
    <property type="entry name" value="PBP_dimer"/>
    <property type="match status" value="1"/>
</dbReference>
<dbReference type="InterPro" id="IPR036138">
    <property type="entry name" value="PBP_dimer_sf"/>
</dbReference>
<dbReference type="PANTHER" id="PTHR30627">
    <property type="entry name" value="PEPTIDOGLYCAN D,D-TRANSPEPTIDASE"/>
    <property type="match status" value="1"/>
</dbReference>